<dbReference type="EMBL" id="CP122959">
    <property type="protein sequence ID" value="WGI19404.1"/>
    <property type="molecule type" value="Genomic_DNA"/>
</dbReference>
<gene>
    <name evidence="1" type="ORF">QBD03_01260</name>
</gene>
<dbReference type="Proteomes" id="UP001179858">
    <property type="component" value="Chromosome"/>
</dbReference>
<reference evidence="1" key="1">
    <citation type="submission" date="2023-04" db="EMBL/GenBank/DDBJ databases">
        <title>Novel strain of Lactilactobacillus sakei and use thereof.</title>
        <authorList>
            <person name="Kim S.Y."/>
        </authorList>
    </citation>
    <scope>NUCLEOTIDE SEQUENCE</scope>
    <source>
        <strain evidence="1">HUP1</strain>
    </source>
</reference>
<evidence type="ECO:0000313" key="2">
    <source>
        <dbReference type="Proteomes" id="UP001179858"/>
    </source>
</evidence>
<accession>A0AAF0GRT8</accession>
<organism evidence="1 2">
    <name type="scientific">Latilactobacillus sakei</name>
    <name type="common">Lactobacillus sakei</name>
    <dbReference type="NCBI Taxonomy" id="1599"/>
    <lineage>
        <taxon>Bacteria</taxon>
        <taxon>Bacillati</taxon>
        <taxon>Bacillota</taxon>
        <taxon>Bacilli</taxon>
        <taxon>Lactobacillales</taxon>
        <taxon>Lactobacillaceae</taxon>
        <taxon>Latilactobacillus</taxon>
    </lineage>
</organism>
<protein>
    <submittedName>
        <fullName evidence="1">Uncharacterized protein</fullName>
    </submittedName>
</protein>
<proteinExistence type="predicted"/>
<sequence length="120" mass="12952">MNNYLKGLDNTAKGSILARQIGVTNYALTQDIYKLTNSDQDKTYPIGTDTAHLTDTFLVSLAAPASGAAVKQQMVGHADKDHGKGANVFVWASEDIQLMMRTDAAVAIAIYKTSLTWTNS</sequence>
<dbReference type="RefSeq" id="WP_280103035.1">
    <property type="nucleotide sequence ID" value="NZ_CP122959.1"/>
</dbReference>
<dbReference type="AlphaFoldDB" id="A0AAF0GRT8"/>
<evidence type="ECO:0000313" key="1">
    <source>
        <dbReference type="EMBL" id="WGI19404.1"/>
    </source>
</evidence>
<name>A0AAF0GRT8_LATSK</name>